<gene>
    <name evidence="1" type="ORF">A5886_002334</name>
</gene>
<dbReference type="InterPro" id="IPR007553">
    <property type="entry name" value="2-thiour_desulf"/>
</dbReference>
<dbReference type="AlphaFoldDB" id="A0A242A860"/>
<dbReference type="STRING" id="1834191.A5886_002334"/>
<dbReference type="Proteomes" id="UP000195043">
    <property type="component" value="Unassembled WGS sequence"/>
</dbReference>
<dbReference type="RefSeq" id="WP_086275287.1">
    <property type="nucleotide sequence ID" value="NZ_NGKU01000001.1"/>
</dbReference>
<reference evidence="1 2" key="1">
    <citation type="submission" date="2017-05" db="EMBL/GenBank/DDBJ databases">
        <title>The Genome Sequence of Enterococcus sp. 8G7_MSG3316.</title>
        <authorList>
            <consortium name="The Broad Institute Genomics Platform"/>
            <consortium name="The Broad Institute Genomic Center for Infectious Diseases"/>
            <person name="Earl A."/>
            <person name="Manson A."/>
            <person name="Schwartman J."/>
            <person name="Gilmore M."/>
            <person name="Abouelleil A."/>
            <person name="Cao P."/>
            <person name="Chapman S."/>
            <person name="Cusick C."/>
            <person name="Shea T."/>
            <person name="Young S."/>
            <person name="Neafsey D."/>
            <person name="Nusbaum C."/>
            <person name="Birren B."/>
        </authorList>
    </citation>
    <scope>NUCLEOTIDE SEQUENCE [LARGE SCALE GENOMIC DNA]</scope>
    <source>
        <strain evidence="1 2">8G7_MSG3316</strain>
    </source>
</reference>
<evidence type="ECO:0000313" key="1">
    <source>
        <dbReference type="EMBL" id="OTN77237.1"/>
    </source>
</evidence>
<dbReference type="EMBL" id="NGKU01000001">
    <property type="protein sequence ID" value="OTN77237.1"/>
    <property type="molecule type" value="Genomic_DNA"/>
</dbReference>
<dbReference type="PANTHER" id="PTHR30087">
    <property type="entry name" value="INNER MEMBRANE PROTEIN"/>
    <property type="match status" value="1"/>
</dbReference>
<dbReference type="PANTHER" id="PTHR30087:SF1">
    <property type="entry name" value="HYPOTHETICAL CYTOSOLIC PROTEIN"/>
    <property type="match status" value="1"/>
</dbReference>
<comment type="caution">
    <text evidence="1">The sequence shown here is derived from an EMBL/GenBank/DDBJ whole genome shotgun (WGS) entry which is preliminary data.</text>
</comment>
<keyword evidence="2" id="KW-1185">Reference proteome</keyword>
<protein>
    <submittedName>
        <fullName evidence="1">Uncharacterized protein</fullName>
    </submittedName>
</protein>
<name>A0A242A860_9ENTE</name>
<proteinExistence type="predicted"/>
<dbReference type="OrthoDB" id="9797779at2"/>
<dbReference type="Pfam" id="PF04463">
    <property type="entry name" value="2-thiour_desulf"/>
    <property type="match status" value="1"/>
</dbReference>
<accession>A0A242A860</accession>
<organism evidence="1 2">
    <name type="scientific">Candidatus Enterococcus testudinis</name>
    <dbReference type="NCBI Taxonomy" id="1834191"/>
    <lineage>
        <taxon>Bacteria</taxon>
        <taxon>Bacillati</taxon>
        <taxon>Bacillota</taxon>
        <taxon>Bacilli</taxon>
        <taxon>Lactobacillales</taxon>
        <taxon>Enterococcaceae</taxon>
        <taxon>Enterococcus</taxon>
    </lineage>
</organism>
<sequence>MIGISACLGGALCRYDGKSQSVSQLMTLVQEGRAIMVCPEVLGGLPIPRDPAEIIGGDGVTVWQGAARVMTVSGQDVTQQFKEGAIVAYQKLQALGINQLILKEKSPSCGSQMIYDGQFSGIKKAGVGVASAYFRQQGMQVMSDVEWLESLEEANGN</sequence>
<evidence type="ECO:0000313" key="2">
    <source>
        <dbReference type="Proteomes" id="UP000195043"/>
    </source>
</evidence>